<evidence type="ECO:0000313" key="2">
    <source>
        <dbReference type="Proteomes" id="UP000224987"/>
    </source>
</evidence>
<dbReference type="EMBL" id="KY554777">
    <property type="protein sequence ID" value="ARM67608.1"/>
    <property type="molecule type" value="Genomic_DNA"/>
</dbReference>
<dbReference type="Proteomes" id="UP000224987">
    <property type="component" value="Segment"/>
</dbReference>
<reference evidence="1 2" key="1">
    <citation type="journal article" date="2017" name="Viruses">
        <title>Phage Biodiversity in Artisanal Cheese Wheys Reflects the Complexity of the Fermentation Process.</title>
        <authorList>
            <person name="Mahony J."/>
            <person name="Moscarelli A."/>
            <person name="Kelleher P."/>
            <person name="Lugli G.A."/>
            <person name="Ventura M."/>
            <person name="Settanni L."/>
            <person name="van Sinderen D."/>
        </authorList>
    </citation>
    <scope>NUCLEOTIDE SEQUENCE [LARGE SCALE GENOMIC DNA]</scope>
</reference>
<keyword evidence="2" id="KW-1185">Reference proteome</keyword>
<proteinExistence type="predicted"/>
<gene>
    <name evidence="1" type="ORF">LW81_038</name>
</gene>
<sequence length="127" mass="15006">MEKFFSDKNIIMDILDEIESEKNKIIDDVLKNIYIDILTDEQMKELKKCYPLTLLDGYAKDRGRKFDILDREGLRDLVGFIYKDRTKTVVRIAIKRLGFNAFTALNEKNKTLLKEELKKLINKNVFI</sequence>
<accession>A0A1W6JN25</accession>
<organism evidence="1 2">
    <name type="scientific">Lactococcus phage LW81</name>
    <dbReference type="NCBI Taxonomy" id="1965482"/>
    <lineage>
        <taxon>Viruses</taxon>
        <taxon>Duplodnaviria</taxon>
        <taxon>Heunggongvirae</taxon>
        <taxon>Uroviricota</taxon>
        <taxon>Caudoviricetes</taxon>
        <taxon>Audreyjarvisvirus</taxon>
        <taxon>Audreyjarvisvirus LW81</taxon>
    </lineage>
</organism>
<name>A0A1W6JN25_9CAUD</name>
<evidence type="ECO:0000313" key="1">
    <source>
        <dbReference type="EMBL" id="ARM67608.1"/>
    </source>
</evidence>
<protein>
    <submittedName>
        <fullName evidence="1">Uncharacterized protein</fullName>
    </submittedName>
</protein>